<dbReference type="AlphaFoldDB" id="E2BGF5"/>
<evidence type="ECO:0000313" key="2">
    <source>
        <dbReference type="Proteomes" id="UP000008237"/>
    </source>
</evidence>
<dbReference type="InParanoid" id="E2BGF5"/>
<dbReference type="InterPro" id="IPR036397">
    <property type="entry name" value="RNaseH_sf"/>
</dbReference>
<feature type="non-terminal residue" evidence="1">
    <location>
        <position position="1"/>
    </location>
</feature>
<protein>
    <recommendedName>
        <fullName evidence="3">Histone-lysine N-methyltransferase SETMAR</fullName>
    </recommendedName>
</protein>
<name>E2BGF5_HARSA</name>
<dbReference type="EMBL" id="GL448167">
    <property type="protein sequence ID" value="EFN85225.1"/>
    <property type="molecule type" value="Genomic_DNA"/>
</dbReference>
<gene>
    <name evidence="1" type="ORF">EAI_14284</name>
</gene>
<proteinExistence type="predicted"/>
<dbReference type="Gene3D" id="3.30.420.10">
    <property type="entry name" value="Ribonuclease H-like superfamily/Ribonuclease H"/>
    <property type="match status" value="1"/>
</dbReference>
<dbReference type="OMA" id="RNIIFMH"/>
<evidence type="ECO:0000313" key="1">
    <source>
        <dbReference type="EMBL" id="EFN85225.1"/>
    </source>
</evidence>
<organism evidence="2">
    <name type="scientific">Harpegnathos saltator</name>
    <name type="common">Jerdon's jumping ant</name>
    <dbReference type="NCBI Taxonomy" id="610380"/>
    <lineage>
        <taxon>Eukaryota</taxon>
        <taxon>Metazoa</taxon>
        <taxon>Ecdysozoa</taxon>
        <taxon>Arthropoda</taxon>
        <taxon>Hexapoda</taxon>
        <taxon>Insecta</taxon>
        <taxon>Pterygota</taxon>
        <taxon>Neoptera</taxon>
        <taxon>Endopterygota</taxon>
        <taxon>Hymenoptera</taxon>
        <taxon>Apocrita</taxon>
        <taxon>Aculeata</taxon>
        <taxon>Formicoidea</taxon>
        <taxon>Formicidae</taxon>
        <taxon>Ponerinae</taxon>
        <taxon>Ponerini</taxon>
        <taxon>Harpegnathos</taxon>
    </lineage>
</organism>
<accession>E2BGF5</accession>
<dbReference type="Proteomes" id="UP000008237">
    <property type="component" value="Unassembled WGS sequence"/>
</dbReference>
<dbReference type="GO" id="GO:0003676">
    <property type="term" value="F:nucleic acid binding"/>
    <property type="evidence" value="ECO:0007669"/>
    <property type="project" value="InterPro"/>
</dbReference>
<sequence>IGPFFLPPRLDGQRYAEFLENKISLLLEDVPLRIREIIIFQHDDAPAHSSRAARQVLNRRF</sequence>
<reference evidence="1 2" key="1">
    <citation type="journal article" date="2010" name="Science">
        <title>Genomic comparison of the ants Camponotus floridanus and Harpegnathos saltator.</title>
        <authorList>
            <person name="Bonasio R."/>
            <person name="Zhang G."/>
            <person name="Ye C."/>
            <person name="Mutti N.S."/>
            <person name="Fang X."/>
            <person name="Qin N."/>
            <person name="Donahue G."/>
            <person name="Yang P."/>
            <person name="Li Q."/>
            <person name="Li C."/>
            <person name="Zhang P."/>
            <person name="Huang Z."/>
            <person name="Berger S.L."/>
            <person name="Reinberg D."/>
            <person name="Wang J."/>
            <person name="Liebig J."/>
        </authorList>
    </citation>
    <scope>NUCLEOTIDE SEQUENCE [LARGE SCALE GENOMIC DNA]</scope>
    <source>
        <strain evidence="1 2">R22 G/1</strain>
    </source>
</reference>
<feature type="non-terminal residue" evidence="1">
    <location>
        <position position="61"/>
    </location>
</feature>
<keyword evidence="2" id="KW-1185">Reference proteome</keyword>
<evidence type="ECO:0008006" key="3">
    <source>
        <dbReference type="Google" id="ProtNLM"/>
    </source>
</evidence>